<sequence length="577" mass="61532">MTRALRVAASPLVWLTLAYLAFELSFSARLLDAAATAAGIGDIQALEQVGRTLSGIALGLVAAGALLRRERPAGLGRAWVMGATALMLLGLAIDLRVGSERPTLAAAGLACGGVAMVMVKRRGRWDADVGALVLALHLVASVAAMYAFQAHFVEALVGRLGPEDRRAAAVLAEAADRLTACQVRVDEIFLCDGASTPSGKAFAAIFPLLAIGLPDLDRRVMPALERLGARKFTTECNPGDERCIGTPEYFLNEVWLPLVAAVQGGTWADYQKQALAGWARQERAWDDYAKKLSRRGFEPGTVPPAHWDRVRRELRKEGIQVADDWRPFDRQGFQAAVDAQVERRLRQAHKEKGLGSGSTPIQDFKVFFAQPGIQREIRRVLNVPDGKMAFRPVVDPAAVEAEIHGPLVREAVREYARVMGSAPEDFAEGGRHGEIGTQAAHRVVVPPVALLFSLLGGGGHLLKLLVLLTGTVTSNGAARALVSMAIVGALAFWPTTRPNAVVGTQAYANLDAAAAGFVAGRIGEAGGRAAAGLLEWTVRAQDVFYPVNEAIRTRLLRGIAFGFGGPAKGPQSTHPPT</sequence>
<evidence type="ECO:0000256" key="1">
    <source>
        <dbReference type="SAM" id="Phobius"/>
    </source>
</evidence>
<feature type="transmembrane region" description="Helical" evidence="1">
    <location>
        <begin position="103"/>
        <end position="119"/>
    </location>
</feature>
<feature type="transmembrane region" description="Helical" evidence="1">
    <location>
        <begin position="49"/>
        <end position="67"/>
    </location>
</feature>
<reference evidence="2 3" key="1">
    <citation type="submission" date="2017-07" db="EMBL/GenBank/DDBJ databases">
        <title>Niveispirillum cyanobacteriorum sp. nov., isolated from cyanobacterial aggregates in a eutrophic lake.</title>
        <authorList>
            <person name="Cai H."/>
        </authorList>
    </citation>
    <scope>NUCLEOTIDE SEQUENCE [LARGE SCALE GENOMIC DNA]</scope>
    <source>
        <strain evidence="3">TH1-14</strain>
    </source>
</reference>
<dbReference type="RefSeq" id="WP_094453797.1">
    <property type="nucleotide sequence ID" value="NZ_NOXU01000020.1"/>
</dbReference>
<name>A0A255Z5P3_9PROT</name>
<keyword evidence="1" id="KW-1133">Transmembrane helix</keyword>
<comment type="caution">
    <text evidence="2">The sequence shown here is derived from an EMBL/GenBank/DDBJ whole genome shotgun (WGS) entry which is preliminary data.</text>
</comment>
<dbReference type="Proteomes" id="UP000216998">
    <property type="component" value="Unassembled WGS sequence"/>
</dbReference>
<keyword evidence="1" id="KW-0812">Transmembrane</keyword>
<dbReference type="OrthoDB" id="7282632at2"/>
<protein>
    <submittedName>
        <fullName evidence="2">Uncharacterized protein</fullName>
    </submittedName>
</protein>
<gene>
    <name evidence="2" type="ORF">CHU95_03535</name>
</gene>
<proteinExistence type="predicted"/>
<keyword evidence="1" id="KW-0472">Membrane</keyword>
<feature type="transmembrane region" description="Helical" evidence="1">
    <location>
        <begin position="131"/>
        <end position="148"/>
    </location>
</feature>
<evidence type="ECO:0000313" key="2">
    <source>
        <dbReference type="EMBL" id="OYQ36853.1"/>
    </source>
</evidence>
<keyword evidence="3" id="KW-1185">Reference proteome</keyword>
<evidence type="ECO:0000313" key="3">
    <source>
        <dbReference type="Proteomes" id="UP000216998"/>
    </source>
</evidence>
<dbReference type="AlphaFoldDB" id="A0A255Z5P3"/>
<organism evidence="2 3">
    <name type="scientific">Niveispirillum lacus</name>
    <dbReference type="NCBI Taxonomy" id="1981099"/>
    <lineage>
        <taxon>Bacteria</taxon>
        <taxon>Pseudomonadati</taxon>
        <taxon>Pseudomonadota</taxon>
        <taxon>Alphaproteobacteria</taxon>
        <taxon>Rhodospirillales</taxon>
        <taxon>Azospirillaceae</taxon>
        <taxon>Niveispirillum</taxon>
    </lineage>
</organism>
<dbReference type="EMBL" id="NOXU01000020">
    <property type="protein sequence ID" value="OYQ36853.1"/>
    <property type="molecule type" value="Genomic_DNA"/>
</dbReference>
<accession>A0A255Z5P3</accession>
<feature type="transmembrane region" description="Helical" evidence="1">
    <location>
        <begin position="79"/>
        <end position="97"/>
    </location>
</feature>